<feature type="region of interest" description="Disordered" evidence="1">
    <location>
        <begin position="46"/>
        <end position="66"/>
    </location>
</feature>
<dbReference type="GeneID" id="20041312"/>
<feature type="compositionally biased region" description="Basic and acidic residues" evidence="1">
    <location>
        <begin position="46"/>
        <end position="57"/>
    </location>
</feature>
<dbReference type="Proteomes" id="UP000133496">
    <property type="component" value="Segment"/>
</dbReference>
<dbReference type="EMBL" id="KJ156523">
    <property type="protein sequence ID" value="AII22565.1"/>
    <property type="molecule type" value="Genomic_DNA"/>
</dbReference>
<reference evidence="2 3" key="1">
    <citation type="journal article" date="2014" name="J. Virol.">
        <title>Molecular characterization of a lizard adenovirus reveals the first atadenovirus with two fiber genes and the first adenovirus with either one short or three long fibers per penton.</title>
        <authorList>
            <person name="Penzes J.J."/>
            <person name="Menendez-Conejero R."/>
            <person name="Condezo G.N."/>
            <person name="Ball I."/>
            <person name="Papp T."/>
            <person name="Doszpoly A."/>
            <person name="Paradela A."/>
            <person name="Perez-Berna A.J."/>
            <person name="Lopez-Sanz M."/>
            <person name="Nguyen T.H."/>
            <person name="van Raaij M.J."/>
            <person name="Marschang R.E."/>
            <person name="Harrach B."/>
            <person name="Benko M."/>
            <person name="San Martin C."/>
        </authorList>
    </citation>
    <scope>NUCLEOTIDE SEQUENCE [LARGE SCALE GENOMIC DNA]</scope>
    <source>
        <strain evidence="2">23-06</strain>
    </source>
</reference>
<proteinExistence type="predicted"/>
<dbReference type="OrthoDB" id="7371at10239"/>
<keyword evidence="3" id="KW-1185">Reference proteome</keyword>
<dbReference type="InterPro" id="IPR004292">
    <property type="entry name" value="L1-like"/>
</dbReference>
<name>A0A076FTF2_9ADEN</name>
<dbReference type="KEGG" id="vg:20041312"/>
<dbReference type="Pfam" id="PF03052">
    <property type="entry name" value="Adeno_52K"/>
    <property type="match status" value="1"/>
</dbReference>
<accession>A0A076FTF2</accession>
<feature type="region of interest" description="Disordered" evidence="1">
    <location>
        <begin position="1"/>
        <end position="20"/>
    </location>
</feature>
<dbReference type="RefSeq" id="YP_009051656.1">
    <property type="nucleotide sequence ID" value="NC_024684.1"/>
</dbReference>
<protein>
    <submittedName>
        <fullName evidence="2">52K</fullName>
    </submittedName>
</protein>
<evidence type="ECO:0000256" key="1">
    <source>
        <dbReference type="SAM" id="MobiDB-lite"/>
    </source>
</evidence>
<sequence>MHPILKNIRSAPDQSRLEDLKPYGHDSTCCPETHCGIAATGGLEDQLRSKQREDRQPKPAAPLVDYHRDDKKIYGEGERDLLYKSSACVSLDDSPISSEDFEPDDMGSRAMRHMEASKLVRNGQHTRDVERWQYDTFKSHVFQLLGRPFTSLGVLYLSDFLNTFVELPPNHALTMQLVTILNHTSEPTLRRILKDIGEKDGEGHLKNEWLLQLVNIIEMIFKDEPSDKTRLTAILTVANELALSFAKKASGGNFPTTDRLSKTLTYFRRIILAILNLAESIGCYTNNYSARRPEKRCKVSPETSDESYMFSLKGALEAPESDEEEEWIPA</sequence>
<evidence type="ECO:0000313" key="2">
    <source>
        <dbReference type="EMBL" id="AII22565.1"/>
    </source>
</evidence>
<organism evidence="2 3">
    <name type="scientific">Lizard adenovirus 2</name>
    <dbReference type="NCBI Taxonomy" id="874272"/>
    <lineage>
        <taxon>Viruses</taxon>
        <taxon>Varidnaviria</taxon>
        <taxon>Bamfordvirae</taxon>
        <taxon>Preplasmiviricota</taxon>
        <taxon>Polisuviricotina</taxon>
        <taxon>Pharingeaviricetes</taxon>
        <taxon>Rowavirales</taxon>
        <taxon>Adenoviridae</taxon>
        <taxon>Barthadenovirus</taxon>
        <taxon>Barthadenovirus lacertae</taxon>
        <taxon>Lizard atadenovirus A</taxon>
    </lineage>
</organism>
<evidence type="ECO:0000313" key="3">
    <source>
        <dbReference type="Proteomes" id="UP000133496"/>
    </source>
</evidence>